<accession>A0ABD2FN47</accession>
<dbReference type="Proteomes" id="UP001619887">
    <property type="component" value="Unassembled WGS sequence"/>
</dbReference>
<dbReference type="AlphaFoldDB" id="A0ABD2FN47"/>
<feature type="region of interest" description="Disordered" evidence="1">
    <location>
        <begin position="202"/>
        <end position="233"/>
    </location>
</feature>
<feature type="compositionally biased region" description="Polar residues" evidence="1">
    <location>
        <begin position="145"/>
        <end position="154"/>
    </location>
</feature>
<evidence type="ECO:0000313" key="2">
    <source>
        <dbReference type="EMBL" id="KAL3043133.1"/>
    </source>
</evidence>
<gene>
    <name evidence="2" type="ORF">OYC64_020948</name>
</gene>
<keyword evidence="3" id="KW-1185">Reference proteome</keyword>
<evidence type="ECO:0008006" key="4">
    <source>
        <dbReference type="Google" id="ProtNLM"/>
    </source>
</evidence>
<protein>
    <recommendedName>
        <fullName evidence="4">Pyrin domain-containing protein</fullName>
    </recommendedName>
</protein>
<organism evidence="2 3">
    <name type="scientific">Pagothenia borchgrevinki</name>
    <name type="common">Bald rockcod</name>
    <name type="synonym">Trematomus borchgrevinki</name>
    <dbReference type="NCBI Taxonomy" id="8213"/>
    <lineage>
        <taxon>Eukaryota</taxon>
        <taxon>Metazoa</taxon>
        <taxon>Chordata</taxon>
        <taxon>Craniata</taxon>
        <taxon>Vertebrata</taxon>
        <taxon>Euteleostomi</taxon>
        <taxon>Actinopterygii</taxon>
        <taxon>Neopterygii</taxon>
        <taxon>Teleostei</taxon>
        <taxon>Neoteleostei</taxon>
        <taxon>Acanthomorphata</taxon>
        <taxon>Eupercaria</taxon>
        <taxon>Perciformes</taxon>
        <taxon>Notothenioidei</taxon>
        <taxon>Nototheniidae</taxon>
        <taxon>Pagothenia</taxon>
    </lineage>
</organism>
<reference evidence="2 3" key="1">
    <citation type="journal article" date="2022" name="G3 (Bethesda)">
        <title>Evaluating Illumina-, Nanopore-, and PacBio-based genome assembly strategies with the bald notothen, Trematomus borchgrevinki.</title>
        <authorList>
            <person name="Rayamajhi N."/>
            <person name="Cheng C.C."/>
            <person name="Catchen J.M."/>
        </authorList>
    </citation>
    <scope>NUCLEOTIDE SEQUENCE [LARGE SCALE GENOMIC DNA]</scope>
    <source>
        <strain evidence="2">AGRC-2024</strain>
    </source>
</reference>
<proteinExistence type="predicted"/>
<dbReference type="EMBL" id="JBIYXZ010002089">
    <property type="protein sequence ID" value="KAL3043133.1"/>
    <property type="molecule type" value="Genomic_DNA"/>
</dbReference>
<evidence type="ECO:0000256" key="1">
    <source>
        <dbReference type="SAM" id="MobiDB-lite"/>
    </source>
</evidence>
<name>A0ABD2FN47_PAGBO</name>
<evidence type="ECO:0000313" key="3">
    <source>
        <dbReference type="Proteomes" id="UP001619887"/>
    </source>
</evidence>
<comment type="caution">
    <text evidence="2">The sequence shown here is derived from an EMBL/GenBank/DDBJ whole genome shotgun (WGS) entry which is preliminary data.</text>
</comment>
<feature type="region of interest" description="Disordered" evidence="1">
    <location>
        <begin position="90"/>
        <end position="154"/>
    </location>
</feature>
<reference evidence="2 3" key="2">
    <citation type="journal article" date="2024" name="G3 (Bethesda)">
        <title>The genome of the cryopelagic Antarctic bald notothen, Trematomus borchgrevinki.</title>
        <authorList>
            <person name="Rayamajhi N."/>
            <person name="Rivera-Colon A.G."/>
            <person name="Minhas B.F."/>
            <person name="Cheng C.C."/>
            <person name="Catchen J.M."/>
        </authorList>
    </citation>
    <scope>NUCLEOTIDE SEQUENCE [LARGE SCALE GENOMIC DNA]</scope>
    <source>
        <strain evidence="2">AGRC-2024</strain>
    </source>
</reference>
<sequence>MDLKALETKWRTALSSILDELTGDEFRKLLFNLEKIPQGLKEGRPRGDMPSVIIQYYGTEGSIALMDRLMKILPRLDAAVQQPLRGIKELKKLRQKKKGTKPAADSGAATKKKKPAAAATSNETDSGAATKKRKPAAEVPGGSGETQIVNQDSTRNLQAPQEDLLGLMGPFGGVKLMGRDSTPNPAWFLPTPKKVPVGAVEPQQKEPVGAVEPQQKEPAGATQKPKDQSAAPVQMNKIKVVTLIRTNNTNTHLKVQFGGRPRKVYGTTQVLSEGMGFKTVEEFNKGFPHMLPLTVMANMQGKRILEMRMI</sequence>